<feature type="non-terminal residue" evidence="1">
    <location>
        <position position="1"/>
    </location>
</feature>
<dbReference type="Gene3D" id="1.10.150.320">
    <property type="entry name" value="Photosystem II 12 kDa extrinsic protein"/>
    <property type="match status" value="1"/>
</dbReference>
<organism evidence="1">
    <name type="scientific">Aerophobetes bacterium</name>
    <dbReference type="NCBI Taxonomy" id="2030807"/>
    <lineage>
        <taxon>Bacteria</taxon>
        <taxon>Candidatus Aerophobota</taxon>
    </lineage>
</organism>
<comment type="caution">
    <text evidence="1">The sequence shown here is derived from an EMBL/GenBank/DDBJ whole genome shotgun (WGS) entry which is preliminary data.</text>
</comment>
<name>A0A7V5HYG2_UNCAE</name>
<dbReference type="EMBL" id="DRTT01000048">
    <property type="protein sequence ID" value="HHF98164.1"/>
    <property type="molecule type" value="Genomic_DNA"/>
</dbReference>
<dbReference type="InterPro" id="IPR010994">
    <property type="entry name" value="RuvA_2-like"/>
</dbReference>
<gene>
    <name evidence="1" type="ORF">ENL39_01585</name>
</gene>
<dbReference type="Pfam" id="PF12836">
    <property type="entry name" value="HHH_3"/>
    <property type="match status" value="1"/>
</dbReference>
<dbReference type="AlphaFoldDB" id="A0A7V5HYG2"/>
<accession>A0A7V5HYG2</accession>
<protein>
    <submittedName>
        <fullName evidence="1">Uncharacterized protein</fullName>
    </submittedName>
</protein>
<dbReference type="SUPFAM" id="SSF47781">
    <property type="entry name" value="RuvA domain 2-like"/>
    <property type="match status" value="1"/>
</dbReference>
<evidence type="ECO:0000313" key="1">
    <source>
        <dbReference type="EMBL" id="HHF98164.1"/>
    </source>
</evidence>
<reference evidence="1" key="1">
    <citation type="journal article" date="2020" name="mSystems">
        <title>Genome- and Community-Level Interaction Insights into Carbon Utilization and Element Cycling Functions of Hydrothermarchaeota in Hydrothermal Sediment.</title>
        <authorList>
            <person name="Zhou Z."/>
            <person name="Liu Y."/>
            <person name="Xu W."/>
            <person name="Pan J."/>
            <person name="Luo Z.H."/>
            <person name="Li M."/>
        </authorList>
    </citation>
    <scope>NUCLEOTIDE SEQUENCE [LARGE SCALE GENOMIC DNA]</scope>
    <source>
        <strain evidence="1">HyVt-92</strain>
    </source>
</reference>
<dbReference type="Proteomes" id="UP000886070">
    <property type="component" value="Unassembled WGS sequence"/>
</dbReference>
<proteinExistence type="predicted"/>
<sequence length="186" mass="20741">ESSFYVKNRSFSSIGEVGYIHRGSQWQTVNLKEGGDWRILDRITTSFPPEKPVKGRININTAASCVLQSLPLVDLKLAEQIIAYCDSKDGPFDEIGEIACVRGIQKLGFNGWDDDGDGWIDEDDEKEAILRKISNLITVRSNCFTIVSLGKVVRGGKTVAEKKIKVVVDRGKSPVKILYYREISSD</sequence>